<gene>
    <name evidence="1" type="ORF">CGE01nite_15670</name>
</gene>
<dbReference type="EMBL" id="BJLQ01000013">
    <property type="protein sequence ID" value="GEA84316.1"/>
    <property type="molecule type" value="Genomic_DNA"/>
</dbReference>
<evidence type="ECO:0000313" key="2">
    <source>
        <dbReference type="Proteomes" id="UP000320461"/>
    </source>
</evidence>
<dbReference type="InterPro" id="IPR012467">
    <property type="entry name" value="DUF1684"/>
</dbReference>
<proteinExistence type="predicted"/>
<evidence type="ECO:0000313" key="1">
    <source>
        <dbReference type="EMBL" id="GEA84316.1"/>
    </source>
</evidence>
<dbReference type="RefSeq" id="WP_141370078.1">
    <property type="nucleotide sequence ID" value="NZ_BJLQ01000013.1"/>
</dbReference>
<sequence length="280" mass="29817">MTTTLPENPTAAVHVDQDAHVEWEQWHAARERELATTHGWLTPVAYLPLPSQPAAFDGVPGVWWADEHGAHHKRAADEPGAGTTHVVAEAGSSIVQTFVPEGRTGAEAEVAVELVRRTGRYALRLRDPRAAARAAFTGVPTFPYDASWVLDAPVRWYDEPRPAVVGAARPGLVHRTTVVGEVDLERAGRSVTLQLTGGKGGSAALLFTDEAPGLAPWRVLTVERSSDPGATGSPETATVRLDLNRAVNLPFAFSDHGTCPAPVPGNHVPFAVAAGERAPR</sequence>
<protein>
    <recommendedName>
        <fullName evidence="3">DUF1684 domain-containing protein</fullName>
    </recommendedName>
</protein>
<dbReference type="AlphaFoldDB" id="A0A4Y3KKY8"/>
<comment type="caution">
    <text evidence="1">The sequence shown here is derived from an EMBL/GenBank/DDBJ whole genome shotgun (WGS) entry which is preliminary data.</text>
</comment>
<dbReference type="Pfam" id="PF07920">
    <property type="entry name" value="DUF1684"/>
    <property type="match status" value="1"/>
</dbReference>
<dbReference type="PANTHER" id="PTHR41913:SF1">
    <property type="entry name" value="DUF1684 DOMAIN-CONTAINING PROTEIN"/>
    <property type="match status" value="1"/>
</dbReference>
<evidence type="ECO:0008006" key="3">
    <source>
        <dbReference type="Google" id="ProtNLM"/>
    </source>
</evidence>
<organism evidence="1 2">
    <name type="scientific">Cellulomonas gelida</name>
    <dbReference type="NCBI Taxonomy" id="1712"/>
    <lineage>
        <taxon>Bacteria</taxon>
        <taxon>Bacillati</taxon>
        <taxon>Actinomycetota</taxon>
        <taxon>Actinomycetes</taxon>
        <taxon>Micrococcales</taxon>
        <taxon>Cellulomonadaceae</taxon>
        <taxon>Cellulomonas</taxon>
    </lineage>
</organism>
<dbReference type="OrthoDB" id="5493262at2"/>
<reference evidence="1 2" key="1">
    <citation type="submission" date="2019-06" db="EMBL/GenBank/DDBJ databases">
        <title>Whole genome shotgun sequence of Cellulomonas gelida NBRC 3748.</title>
        <authorList>
            <person name="Hosoyama A."/>
            <person name="Uohara A."/>
            <person name="Ohji S."/>
            <person name="Ichikawa N."/>
        </authorList>
    </citation>
    <scope>NUCLEOTIDE SEQUENCE [LARGE SCALE GENOMIC DNA]</scope>
    <source>
        <strain evidence="1 2">NBRC 3748</strain>
    </source>
</reference>
<name>A0A4Y3KKY8_9CELL</name>
<accession>A0A4Y3KKY8</accession>
<dbReference type="PANTHER" id="PTHR41913">
    <property type="entry name" value="DUF1684 DOMAIN-CONTAINING PROTEIN"/>
    <property type="match status" value="1"/>
</dbReference>
<dbReference type="Proteomes" id="UP000320461">
    <property type="component" value="Unassembled WGS sequence"/>
</dbReference>
<keyword evidence="2" id="KW-1185">Reference proteome</keyword>